<evidence type="ECO:0000256" key="1">
    <source>
        <dbReference type="ARBA" id="ARBA00005254"/>
    </source>
</evidence>
<evidence type="ECO:0000256" key="2">
    <source>
        <dbReference type="ARBA" id="ARBA00022832"/>
    </source>
</evidence>
<evidence type="ECO:0000313" key="7">
    <source>
        <dbReference type="EMBL" id="MCF3947859.1"/>
    </source>
</evidence>
<comment type="caution">
    <text evidence="7">The sequence shown here is derived from an EMBL/GenBank/DDBJ whole genome shotgun (WGS) entry which is preliminary data.</text>
</comment>
<gene>
    <name evidence="7" type="ORF">L2A60_14355</name>
</gene>
<evidence type="ECO:0000256" key="3">
    <source>
        <dbReference type="ARBA" id="ARBA00022946"/>
    </source>
</evidence>
<name>A0ABS9DYU4_9PROT</name>
<organism evidence="7 8">
    <name type="scientific">Acidiphilium iwatense</name>
    <dbReference type="NCBI Taxonomy" id="768198"/>
    <lineage>
        <taxon>Bacteria</taxon>
        <taxon>Pseudomonadati</taxon>
        <taxon>Pseudomonadota</taxon>
        <taxon>Alphaproteobacteria</taxon>
        <taxon>Acetobacterales</taxon>
        <taxon>Acidocellaceae</taxon>
        <taxon>Acidiphilium</taxon>
    </lineage>
</organism>
<dbReference type="InterPro" id="IPR001753">
    <property type="entry name" value="Enoyl-CoA_hydra/iso"/>
</dbReference>
<dbReference type="Gene3D" id="3.90.226.10">
    <property type="entry name" value="2-enoyl-CoA Hydratase, Chain A, domain 1"/>
    <property type="match status" value="1"/>
</dbReference>
<sequence length="257" mass="27087">MTETPPLLLTRDARGAVRLTLNRPDALNALSEALLDALQDTIGAIGADEAARLVIIEGAGRAFCAGHDLREMMALPDPAAQRALFAKCSRVMLSLQHLPVPVIARVHGIATAAGCQLVATCDLAIAAESARFAVSGVNLGLFCATPSVALARNVPRKAVLEMLFTGGMIGAREAERRFLINRAVPDGELDDAVEHLVTNILAKPRAALAIGKAQFYRQTEQGVEAAYATASEAMACNLAEPSARQGIGAFIGRNKPR</sequence>
<dbReference type="PANTHER" id="PTHR43602">
    <property type="match status" value="1"/>
</dbReference>
<dbReference type="SUPFAM" id="SSF52096">
    <property type="entry name" value="ClpP/crotonase"/>
    <property type="match status" value="1"/>
</dbReference>
<dbReference type="InterPro" id="IPR029045">
    <property type="entry name" value="ClpP/crotonase-like_dom_sf"/>
</dbReference>
<dbReference type="EMBL" id="JAKGBZ010000032">
    <property type="protein sequence ID" value="MCF3947859.1"/>
    <property type="molecule type" value="Genomic_DNA"/>
</dbReference>
<proteinExistence type="inferred from homology"/>
<keyword evidence="8" id="KW-1185">Reference proteome</keyword>
<dbReference type="Proteomes" id="UP001521209">
    <property type="component" value="Unassembled WGS sequence"/>
</dbReference>
<keyword evidence="2" id="KW-0276">Fatty acid metabolism</keyword>
<dbReference type="GO" id="GO:0004300">
    <property type="term" value="F:enoyl-CoA hydratase activity"/>
    <property type="evidence" value="ECO:0007669"/>
    <property type="project" value="UniProtKB-EC"/>
</dbReference>
<evidence type="ECO:0000313" key="8">
    <source>
        <dbReference type="Proteomes" id="UP001521209"/>
    </source>
</evidence>
<dbReference type="PANTHER" id="PTHR43602:SF1">
    <property type="entry name" value="ENOYL-COA HYDRATASE DOMAIN-CONTAINING PROTEIN 3, MITOCHONDRIAL"/>
    <property type="match status" value="1"/>
</dbReference>
<dbReference type="NCBIfam" id="NF006008">
    <property type="entry name" value="PRK08139.1"/>
    <property type="match status" value="1"/>
</dbReference>
<protein>
    <recommendedName>
        <fullName evidence="6">Enoyl-CoA hydratase domain-containing protein 3, mitochondrial</fullName>
    </recommendedName>
</protein>
<dbReference type="InterPro" id="IPR052377">
    <property type="entry name" value="Mitochondrial_ECH-domain"/>
</dbReference>
<dbReference type="CDD" id="cd06558">
    <property type="entry name" value="crotonase-like"/>
    <property type="match status" value="1"/>
</dbReference>
<comment type="similarity">
    <text evidence="1">Belongs to the enoyl-CoA hydratase/isomerase family.</text>
</comment>
<dbReference type="RefSeq" id="WP_407932560.1">
    <property type="nucleotide sequence ID" value="NZ_JAKGBZ010000032.1"/>
</dbReference>
<keyword evidence="4" id="KW-0443">Lipid metabolism</keyword>
<dbReference type="Pfam" id="PF00378">
    <property type="entry name" value="ECH_1"/>
    <property type="match status" value="1"/>
</dbReference>
<keyword evidence="3" id="KW-0809">Transit peptide</keyword>
<keyword evidence="7" id="KW-0456">Lyase</keyword>
<evidence type="ECO:0000256" key="6">
    <source>
        <dbReference type="ARBA" id="ARBA00040545"/>
    </source>
</evidence>
<accession>A0ABS9DYU4</accession>
<dbReference type="InterPro" id="IPR014748">
    <property type="entry name" value="Enoyl-CoA_hydra_C"/>
</dbReference>
<evidence type="ECO:0000256" key="4">
    <source>
        <dbReference type="ARBA" id="ARBA00023098"/>
    </source>
</evidence>
<evidence type="ECO:0000256" key="5">
    <source>
        <dbReference type="ARBA" id="ARBA00037410"/>
    </source>
</evidence>
<reference evidence="7 8" key="1">
    <citation type="submission" date="2022-01" db="EMBL/GenBank/DDBJ databases">
        <authorList>
            <person name="Won M."/>
            <person name="Kim S.-J."/>
            <person name="Kwon S.-W."/>
        </authorList>
    </citation>
    <scope>NUCLEOTIDE SEQUENCE [LARGE SCALE GENOMIC DNA]</scope>
    <source>
        <strain evidence="7 8">KCTC 23505</strain>
    </source>
</reference>
<comment type="function">
    <text evidence="5">May play a role in fatty acid biosynthesis and insulin sensitivity.</text>
</comment>
<dbReference type="Gene3D" id="1.10.12.10">
    <property type="entry name" value="Lyase 2-enoyl-coa Hydratase, Chain A, domain 2"/>
    <property type="match status" value="1"/>
</dbReference>